<reference evidence="2" key="3">
    <citation type="submission" date="2023-05" db="EMBL/GenBank/DDBJ databases">
        <authorList>
            <person name="Smith C.H."/>
        </authorList>
    </citation>
    <scope>NUCLEOTIDE SEQUENCE</scope>
    <source>
        <strain evidence="2">CHS0354</strain>
        <tissue evidence="2">Mantle</tissue>
    </source>
</reference>
<sequence length="128" mass="14028">MAKKNQKTTPAMLTANEIQSISAGKAIRRKISPTDKLHITILELMQKDLTHAISQSGKMKKKKKKPVKGTPDSKSTKAISGKTTKRKGHSKLLTIPIKNKAGGSTNYTRTRMGATSQRKEKGEKGETQ</sequence>
<feature type="compositionally biased region" description="Polar residues" evidence="1">
    <location>
        <begin position="102"/>
        <end position="116"/>
    </location>
</feature>
<feature type="compositionally biased region" description="Basic and acidic residues" evidence="1">
    <location>
        <begin position="117"/>
        <end position="128"/>
    </location>
</feature>
<evidence type="ECO:0000313" key="3">
    <source>
        <dbReference type="Proteomes" id="UP001195483"/>
    </source>
</evidence>
<organism evidence="2 3">
    <name type="scientific">Potamilus streckersoni</name>
    <dbReference type="NCBI Taxonomy" id="2493646"/>
    <lineage>
        <taxon>Eukaryota</taxon>
        <taxon>Metazoa</taxon>
        <taxon>Spiralia</taxon>
        <taxon>Lophotrochozoa</taxon>
        <taxon>Mollusca</taxon>
        <taxon>Bivalvia</taxon>
        <taxon>Autobranchia</taxon>
        <taxon>Heteroconchia</taxon>
        <taxon>Palaeoheterodonta</taxon>
        <taxon>Unionida</taxon>
        <taxon>Unionoidea</taxon>
        <taxon>Unionidae</taxon>
        <taxon>Ambleminae</taxon>
        <taxon>Lampsilini</taxon>
        <taxon>Potamilus</taxon>
    </lineage>
</organism>
<evidence type="ECO:0000256" key="1">
    <source>
        <dbReference type="SAM" id="MobiDB-lite"/>
    </source>
</evidence>
<gene>
    <name evidence="2" type="ORF">CHS0354_030983</name>
</gene>
<name>A0AAE0VU39_9BIVA</name>
<feature type="compositionally biased region" description="Polar residues" evidence="1">
    <location>
        <begin position="72"/>
        <end position="82"/>
    </location>
</feature>
<dbReference type="AlphaFoldDB" id="A0AAE0VU39"/>
<protein>
    <submittedName>
        <fullName evidence="2">Uncharacterized protein</fullName>
    </submittedName>
</protein>
<dbReference type="Proteomes" id="UP001195483">
    <property type="component" value="Unassembled WGS sequence"/>
</dbReference>
<evidence type="ECO:0000313" key="2">
    <source>
        <dbReference type="EMBL" id="KAK3590743.1"/>
    </source>
</evidence>
<dbReference type="EMBL" id="JAEAOA010001849">
    <property type="protein sequence ID" value="KAK3590743.1"/>
    <property type="molecule type" value="Genomic_DNA"/>
</dbReference>
<accession>A0AAE0VU39</accession>
<comment type="caution">
    <text evidence="2">The sequence shown here is derived from an EMBL/GenBank/DDBJ whole genome shotgun (WGS) entry which is preliminary data.</text>
</comment>
<keyword evidence="3" id="KW-1185">Reference proteome</keyword>
<feature type="compositionally biased region" description="Basic residues" evidence="1">
    <location>
        <begin position="58"/>
        <end position="67"/>
    </location>
</feature>
<reference evidence="2" key="2">
    <citation type="journal article" date="2021" name="Genome Biol. Evol.">
        <title>Developing a high-quality reference genome for a parasitic bivalve with doubly uniparental inheritance (Bivalvia: Unionida).</title>
        <authorList>
            <person name="Smith C.H."/>
        </authorList>
    </citation>
    <scope>NUCLEOTIDE SEQUENCE</scope>
    <source>
        <strain evidence="2">CHS0354</strain>
        <tissue evidence="2">Mantle</tissue>
    </source>
</reference>
<feature type="region of interest" description="Disordered" evidence="1">
    <location>
        <begin position="53"/>
        <end position="128"/>
    </location>
</feature>
<proteinExistence type="predicted"/>
<reference evidence="2" key="1">
    <citation type="journal article" date="2021" name="Genome Biol. Evol.">
        <title>A High-Quality Reference Genome for a Parasitic Bivalve with Doubly Uniparental Inheritance (Bivalvia: Unionida).</title>
        <authorList>
            <person name="Smith C.H."/>
        </authorList>
    </citation>
    <scope>NUCLEOTIDE SEQUENCE</scope>
    <source>
        <strain evidence="2">CHS0354</strain>
    </source>
</reference>